<feature type="region of interest" description="Disordered" evidence="22">
    <location>
        <begin position="20"/>
        <end position="62"/>
    </location>
</feature>
<keyword evidence="8" id="KW-0723">Serine/threonine-protein kinase</keyword>
<keyword evidence="9" id="KW-0597">Phosphoprotein</keyword>
<evidence type="ECO:0000256" key="15">
    <source>
        <dbReference type="ARBA" id="ARBA00023242"/>
    </source>
</evidence>
<dbReference type="GO" id="GO:0000278">
    <property type="term" value="P:mitotic cell cycle"/>
    <property type="evidence" value="ECO:0007669"/>
    <property type="project" value="TreeGrafter"/>
</dbReference>
<keyword evidence="11 21" id="KW-0547">Nucleotide-binding</keyword>
<dbReference type="PROSITE" id="PS00107">
    <property type="entry name" value="PROTEIN_KINASE_ATP"/>
    <property type="match status" value="1"/>
</dbReference>
<evidence type="ECO:0000256" key="6">
    <source>
        <dbReference type="ARBA" id="ARBA00022454"/>
    </source>
</evidence>
<dbReference type="CTD" id="83903"/>
<dbReference type="EC" id="2.7.11.1" evidence="5"/>
<dbReference type="GO" id="GO:0005694">
    <property type="term" value="C:chromosome"/>
    <property type="evidence" value="ECO:0007669"/>
    <property type="project" value="UniProtKB-SubCell"/>
</dbReference>
<comment type="catalytic activity">
    <reaction evidence="17">
        <text>L-seryl-[protein] + ATP = O-phospho-L-seryl-[protein] + ADP + H(+)</text>
        <dbReference type="Rhea" id="RHEA:17989"/>
        <dbReference type="Rhea" id="RHEA-COMP:9863"/>
        <dbReference type="Rhea" id="RHEA-COMP:11604"/>
        <dbReference type="ChEBI" id="CHEBI:15378"/>
        <dbReference type="ChEBI" id="CHEBI:29999"/>
        <dbReference type="ChEBI" id="CHEBI:30616"/>
        <dbReference type="ChEBI" id="CHEBI:83421"/>
        <dbReference type="ChEBI" id="CHEBI:456216"/>
        <dbReference type="EC" id="2.7.11.1"/>
    </reaction>
</comment>
<comment type="function">
    <text evidence="18">Serine/threonine-protein kinase that phosphorylates histone H3 at 'Thr-3' (H3T3ph) during mitosis. May act through H3T3ph to both position and modulate activation of AURKB and other components of the chromosomal passenger complex (CPC) at centromeres to ensure proper chromatid cohesion, metaphase alignment and normal progression through the cell cycle.</text>
</comment>
<keyword evidence="6" id="KW-0158">Chromosome</keyword>
<evidence type="ECO:0000256" key="13">
    <source>
        <dbReference type="ARBA" id="ARBA00022840"/>
    </source>
</evidence>
<proteinExistence type="predicted"/>
<dbReference type="Proteomes" id="UP000264800">
    <property type="component" value="Unplaced"/>
</dbReference>
<keyword evidence="12" id="KW-0418">Kinase</keyword>
<evidence type="ECO:0000256" key="16">
    <source>
        <dbReference type="ARBA" id="ARBA00047899"/>
    </source>
</evidence>
<dbReference type="AlphaFoldDB" id="A0A3Q2Z9I4"/>
<feature type="domain" description="Protein kinase" evidence="23">
    <location>
        <begin position="913"/>
        <end position="1228"/>
    </location>
</feature>
<dbReference type="Ensembl" id="ENSKMAT00000000107.1">
    <property type="protein sequence ID" value="ENSKMAP00000000083.1"/>
    <property type="gene ID" value="ENSKMAG00000000082.1"/>
</dbReference>
<dbReference type="InterPro" id="IPR000719">
    <property type="entry name" value="Prot_kinase_dom"/>
</dbReference>
<evidence type="ECO:0000256" key="18">
    <source>
        <dbReference type="ARBA" id="ARBA00053811"/>
    </source>
</evidence>
<dbReference type="SUPFAM" id="SSF56112">
    <property type="entry name" value="Protein kinase-like (PK-like)"/>
    <property type="match status" value="1"/>
</dbReference>
<feature type="binding site" evidence="21">
    <location>
        <position position="941"/>
    </location>
    <ligand>
        <name>ATP</name>
        <dbReference type="ChEBI" id="CHEBI:30616"/>
    </ligand>
</feature>
<evidence type="ECO:0000256" key="20">
    <source>
        <dbReference type="ARBA" id="ARBA00081741"/>
    </source>
</evidence>
<dbReference type="GO" id="GO:0072354">
    <property type="term" value="F:histone H3T3 kinase activity"/>
    <property type="evidence" value="ECO:0007669"/>
    <property type="project" value="TreeGrafter"/>
</dbReference>
<evidence type="ECO:0000256" key="11">
    <source>
        <dbReference type="ARBA" id="ARBA00022741"/>
    </source>
</evidence>
<dbReference type="Gene3D" id="1.10.510.10">
    <property type="entry name" value="Transferase(Phosphotransferase) domain 1"/>
    <property type="match status" value="1"/>
</dbReference>
<evidence type="ECO:0000256" key="2">
    <source>
        <dbReference type="ARBA" id="ARBA00004123"/>
    </source>
</evidence>
<reference evidence="24" key="2">
    <citation type="submission" date="2025-09" db="UniProtKB">
        <authorList>
            <consortium name="Ensembl"/>
        </authorList>
    </citation>
    <scope>IDENTIFICATION</scope>
</reference>
<feature type="compositionally biased region" description="Basic and acidic residues" evidence="22">
    <location>
        <begin position="592"/>
        <end position="601"/>
    </location>
</feature>
<feature type="compositionally biased region" description="Basic residues" evidence="22">
    <location>
        <begin position="206"/>
        <end position="216"/>
    </location>
</feature>
<dbReference type="GeneID" id="108235093"/>
<dbReference type="GO" id="GO:0005524">
    <property type="term" value="F:ATP binding"/>
    <property type="evidence" value="ECO:0007669"/>
    <property type="project" value="UniProtKB-UniRule"/>
</dbReference>
<dbReference type="RefSeq" id="XP_017270392.1">
    <property type="nucleotide sequence ID" value="XM_017414903.3"/>
</dbReference>
<dbReference type="OMA" id="QSAKTEC"/>
<dbReference type="FunFam" id="1.10.510.10:FF:000401">
    <property type="entry name" value="serine/threonine-protein kinase haspin"/>
    <property type="match status" value="1"/>
</dbReference>
<keyword evidence="25" id="KW-1185">Reference proteome</keyword>
<evidence type="ECO:0000256" key="19">
    <source>
        <dbReference type="ARBA" id="ARBA00069281"/>
    </source>
</evidence>
<dbReference type="OrthoDB" id="21018at2759"/>
<comment type="cofactor">
    <cofactor evidence="1">
        <name>Mg(2+)</name>
        <dbReference type="ChEBI" id="CHEBI:18420"/>
    </cofactor>
</comment>
<dbReference type="InterPro" id="IPR024604">
    <property type="entry name" value="GSG2_C"/>
</dbReference>
<evidence type="ECO:0000256" key="1">
    <source>
        <dbReference type="ARBA" id="ARBA00001946"/>
    </source>
</evidence>
<feature type="compositionally biased region" description="Basic and acidic residues" evidence="22">
    <location>
        <begin position="692"/>
        <end position="708"/>
    </location>
</feature>
<keyword evidence="15" id="KW-0539">Nucleus</keyword>
<organism evidence="24 25">
    <name type="scientific">Kryptolebias marmoratus</name>
    <name type="common">Mangrove killifish</name>
    <name type="synonym">Rivulus marmoratus</name>
    <dbReference type="NCBI Taxonomy" id="37003"/>
    <lineage>
        <taxon>Eukaryota</taxon>
        <taxon>Metazoa</taxon>
        <taxon>Chordata</taxon>
        <taxon>Craniata</taxon>
        <taxon>Vertebrata</taxon>
        <taxon>Euteleostomi</taxon>
        <taxon>Actinopterygii</taxon>
        <taxon>Neopterygii</taxon>
        <taxon>Teleostei</taxon>
        <taxon>Neoteleostei</taxon>
        <taxon>Acanthomorphata</taxon>
        <taxon>Ovalentaria</taxon>
        <taxon>Atherinomorphae</taxon>
        <taxon>Cyprinodontiformes</taxon>
        <taxon>Rivulidae</taxon>
        <taxon>Kryptolebias</taxon>
    </lineage>
</organism>
<dbReference type="GO" id="GO:0005819">
    <property type="term" value="C:spindle"/>
    <property type="evidence" value="ECO:0007669"/>
    <property type="project" value="UniProtKB-SubCell"/>
</dbReference>
<evidence type="ECO:0000256" key="8">
    <source>
        <dbReference type="ARBA" id="ARBA00022527"/>
    </source>
</evidence>
<comment type="catalytic activity">
    <reaction evidence="16">
        <text>L-threonyl-[protein] + ATP = O-phospho-L-threonyl-[protein] + ADP + H(+)</text>
        <dbReference type="Rhea" id="RHEA:46608"/>
        <dbReference type="Rhea" id="RHEA-COMP:11060"/>
        <dbReference type="Rhea" id="RHEA-COMP:11605"/>
        <dbReference type="ChEBI" id="CHEBI:15378"/>
        <dbReference type="ChEBI" id="CHEBI:30013"/>
        <dbReference type="ChEBI" id="CHEBI:30616"/>
        <dbReference type="ChEBI" id="CHEBI:61977"/>
        <dbReference type="ChEBI" id="CHEBI:456216"/>
        <dbReference type="EC" id="2.7.11.1"/>
    </reaction>
</comment>
<keyword evidence="10" id="KW-0808">Transferase</keyword>
<evidence type="ECO:0000256" key="5">
    <source>
        <dbReference type="ARBA" id="ARBA00012513"/>
    </source>
</evidence>
<dbReference type="InterPro" id="IPR011009">
    <property type="entry name" value="Kinase-like_dom_sf"/>
</dbReference>
<sequence length="1228" mass="136074">MKPFKPLLLKTYGKQRRKIPAWVSPEDRRRAFDSTPSSDSMSELEPPRPQGTRAALTKLQSQRKVRSAKRKAQLCLAKMRDDEECVFVDENLSPPCLVPLTRGRNAREKHTEAGSHRNVRSAKRKAELRLSVKIDDEDKTSDEENISPPSLVPFWQSKNTSVHLASAGRFVTRRRCAASTKPPKVRIITLDSSDDFTSGAIGSRRIHRASRRRRRNQPAIGLSSAESSVNTAGASSFTNIPFREISLNESGDHSLGPCYRKPIFCSTPSAASFAKRGLSKPFALQSQVISPPSVSVSCIGVSNTFQEDLDSPRQPCSPPQSASPSGVSNERLQRNKEQSLDLLIEPKGGSCSEGGSKATYDVELLSGDLFSADSESSSRFVSAAGGLEWLIEALKQKCLSQRCTVQLERLSFLPVTQLWSQTTYSSCLERSGSVDSQQIKRLLWFVHSSQNDDHPQSSAGSLHGCFSATNNESSDYLGSAVSCDPSENGSPSDDYKKSAELSRIKACMEQSESVTTDHSNEIIKHTQLPSRTRVQTLFTDMESKAAKDKCVKKCFILMQKTQLPNLHLKGFARQKEAGVTCERSVIIDNKQSEREGSELSLRKSRNGSVAKAESRKASESKSPLEEKCLTGKHQRRTLQSKHAPHKSSTDVSESARDAQPEICQLSESDDDNAAASSKISTKCGSTARSKTASREEVEKSHKSVSKREETLLVPKGKRSENVFTQQTGTSRKACVSGVSVSRWKNRGGGGRTLRSRVAKTGNAKAGKCSIGELISKQHTQSMELETTVNFSTPPRASQISVSSLLADFSPSTHTWSRLKASLCVHRKVQLTPKGLHLSTPSTLVREGLADVSQDLFASPLRAMLPSHLRSQLLSQQSLPLCEDAELSDAEKVYTECGQQHPLTWEQCILPHRMKQCVKIGEGTFGEVFSTTNSSGDTVALKIIPVEGREKVNGEDQKTFGEILHEIIISKELSSLKEKQQNQTHGFIGLHDLHCVQGRYPADFLKAWDAFDQRKGSENDRPDFFKSAQLFIILEFEFGGLDLENSSGTLASLGMAKSILHQVTAALAVAEQELRFEHRDLHWGNVLVKTTNQKAGSFCLNGTTHSVETKGVLVRIIDYSLSRVEIDDLTVSCDISNDEELFTGQGDYQFEIYRLMRQENGNDWSTYNPHTNVLWLHYLCSKLLPMKYRSSRGKAVRKMREELTCFYNNVLQYSSATEALQNCPLFQQQ</sequence>
<keyword evidence="14" id="KW-0206">Cytoskeleton</keyword>
<feature type="compositionally biased region" description="Basic and acidic residues" evidence="22">
    <location>
        <begin position="612"/>
        <end position="629"/>
    </location>
</feature>
<evidence type="ECO:0000313" key="24">
    <source>
        <dbReference type="Ensembl" id="ENSKMAP00000000083.1"/>
    </source>
</evidence>
<dbReference type="PROSITE" id="PS50011">
    <property type="entry name" value="PROTEIN_KINASE_DOM"/>
    <property type="match status" value="1"/>
</dbReference>
<accession>A0A3Q2Z9I4</accession>
<dbReference type="Gene3D" id="3.30.200.20">
    <property type="entry name" value="Phosphorylase Kinase, domain 1"/>
    <property type="match status" value="1"/>
</dbReference>
<dbReference type="InterPro" id="IPR017441">
    <property type="entry name" value="Protein_kinase_ATP_BS"/>
</dbReference>
<dbReference type="GO" id="GO:1901991">
    <property type="term" value="P:negative regulation of mitotic cell cycle phase transition"/>
    <property type="evidence" value="ECO:0007669"/>
    <property type="project" value="UniProtKB-ARBA"/>
</dbReference>
<dbReference type="Pfam" id="PF12330">
    <property type="entry name" value="Haspin_kinase"/>
    <property type="match status" value="1"/>
</dbReference>
<dbReference type="STRING" id="37003.ENSKMAP00000000083"/>
<comment type="subcellular location">
    <subcellularLocation>
        <location evidence="4">Chromosome</location>
    </subcellularLocation>
    <subcellularLocation>
        <location evidence="3">Cytoplasm</location>
        <location evidence="3">Cytoskeleton</location>
        <location evidence="3">Spindle</location>
    </subcellularLocation>
    <subcellularLocation>
        <location evidence="2">Nucleus</location>
    </subcellularLocation>
</comment>
<dbReference type="PANTHER" id="PTHR24419:SF18">
    <property type="entry name" value="SERINE_THREONINE-PROTEIN KINASE HASPIN"/>
    <property type="match status" value="1"/>
</dbReference>
<dbReference type="SMART" id="SM01331">
    <property type="entry name" value="DUF3635"/>
    <property type="match status" value="1"/>
</dbReference>
<dbReference type="GO" id="GO:0035556">
    <property type="term" value="P:intracellular signal transduction"/>
    <property type="evidence" value="ECO:0007669"/>
    <property type="project" value="TreeGrafter"/>
</dbReference>
<evidence type="ECO:0000256" key="14">
    <source>
        <dbReference type="ARBA" id="ARBA00023212"/>
    </source>
</evidence>
<evidence type="ECO:0000256" key="12">
    <source>
        <dbReference type="ARBA" id="ARBA00022777"/>
    </source>
</evidence>
<dbReference type="GeneTree" id="ENSGT00390000013015"/>
<dbReference type="SMART" id="SM00220">
    <property type="entry name" value="S_TKc"/>
    <property type="match status" value="1"/>
</dbReference>
<reference evidence="24" key="1">
    <citation type="submission" date="2025-08" db="UniProtKB">
        <authorList>
            <consortium name="Ensembl"/>
        </authorList>
    </citation>
    <scope>IDENTIFICATION</scope>
</reference>
<evidence type="ECO:0000259" key="23">
    <source>
        <dbReference type="PROSITE" id="PS50011"/>
    </source>
</evidence>
<dbReference type="PANTHER" id="PTHR24419">
    <property type="entry name" value="INTERLEUKIN-1 RECEPTOR-ASSOCIATED KINASE"/>
    <property type="match status" value="1"/>
</dbReference>
<dbReference type="GO" id="GO:0005634">
    <property type="term" value="C:nucleus"/>
    <property type="evidence" value="ECO:0007669"/>
    <property type="project" value="UniProtKB-SubCell"/>
</dbReference>
<keyword evidence="13 21" id="KW-0067">ATP-binding</keyword>
<feature type="region of interest" description="Disordered" evidence="22">
    <location>
        <begin position="592"/>
        <end position="708"/>
    </location>
</feature>
<evidence type="ECO:0000256" key="10">
    <source>
        <dbReference type="ARBA" id="ARBA00022679"/>
    </source>
</evidence>
<evidence type="ECO:0000256" key="9">
    <source>
        <dbReference type="ARBA" id="ARBA00022553"/>
    </source>
</evidence>
<dbReference type="GO" id="GO:0005737">
    <property type="term" value="C:cytoplasm"/>
    <property type="evidence" value="ECO:0007669"/>
    <property type="project" value="TreeGrafter"/>
</dbReference>
<evidence type="ECO:0000256" key="7">
    <source>
        <dbReference type="ARBA" id="ARBA00022490"/>
    </source>
</evidence>
<protein>
    <recommendedName>
        <fullName evidence="19">Serine/threonine-protein kinase haspin</fullName>
        <ecNumber evidence="5">2.7.11.1</ecNumber>
    </recommendedName>
    <alternativeName>
        <fullName evidence="20">Germ cell-specific gene 2 protein</fullName>
    </alternativeName>
</protein>
<dbReference type="GO" id="GO:0051276">
    <property type="term" value="P:chromosome organization"/>
    <property type="evidence" value="ECO:0007669"/>
    <property type="project" value="UniProtKB-ARBA"/>
</dbReference>
<evidence type="ECO:0000256" key="17">
    <source>
        <dbReference type="ARBA" id="ARBA00048679"/>
    </source>
</evidence>
<feature type="region of interest" description="Disordered" evidence="22">
    <location>
        <begin position="206"/>
        <end position="227"/>
    </location>
</feature>
<dbReference type="KEGG" id="kmr:108235093"/>
<evidence type="ECO:0000256" key="21">
    <source>
        <dbReference type="PROSITE-ProRule" id="PRU10141"/>
    </source>
</evidence>
<keyword evidence="7" id="KW-0963">Cytoplasm</keyword>
<feature type="compositionally biased region" description="Polar residues" evidence="22">
    <location>
        <begin position="678"/>
        <end position="690"/>
    </location>
</feature>
<evidence type="ECO:0000256" key="22">
    <source>
        <dbReference type="SAM" id="MobiDB-lite"/>
    </source>
</evidence>
<dbReference type="FunFam" id="3.30.200.20:FF:000409">
    <property type="entry name" value="serine/threonine-protein kinase haspin"/>
    <property type="match status" value="1"/>
</dbReference>
<feature type="compositionally biased region" description="Basic residues" evidence="22">
    <location>
        <begin position="630"/>
        <end position="645"/>
    </location>
</feature>
<feature type="region of interest" description="Disordered" evidence="22">
    <location>
        <begin position="309"/>
        <end position="332"/>
    </location>
</feature>
<name>A0A3Q2Z9I4_KRYMA</name>
<evidence type="ECO:0000256" key="4">
    <source>
        <dbReference type="ARBA" id="ARBA00004286"/>
    </source>
</evidence>
<evidence type="ECO:0000256" key="3">
    <source>
        <dbReference type="ARBA" id="ARBA00004186"/>
    </source>
</evidence>
<evidence type="ECO:0000313" key="25">
    <source>
        <dbReference type="Proteomes" id="UP000264800"/>
    </source>
</evidence>